<proteinExistence type="predicted"/>
<feature type="transmembrane region" description="Helical" evidence="6">
    <location>
        <begin position="329"/>
        <end position="348"/>
    </location>
</feature>
<feature type="transmembrane region" description="Helical" evidence="6">
    <location>
        <begin position="25"/>
        <end position="47"/>
    </location>
</feature>
<evidence type="ECO:0000256" key="5">
    <source>
        <dbReference type="ARBA" id="ARBA00023136"/>
    </source>
</evidence>
<keyword evidence="8" id="KW-1185">Reference proteome</keyword>
<feature type="transmembrane region" description="Helical" evidence="6">
    <location>
        <begin position="94"/>
        <end position="114"/>
    </location>
</feature>
<name>A0ABM4C7E2_HYDVU</name>
<feature type="transmembrane region" description="Helical" evidence="6">
    <location>
        <begin position="67"/>
        <end position="87"/>
    </location>
</feature>
<evidence type="ECO:0000313" key="8">
    <source>
        <dbReference type="Proteomes" id="UP001652625"/>
    </source>
</evidence>
<dbReference type="InterPro" id="IPR036259">
    <property type="entry name" value="MFS_trans_sf"/>
</dbReference>
<dbReference type="Proteomes" id="UP001652625">
    <property type="component" value="Chromosome 07"/>
</dbReference>
<sequence>MPGTTVKKHKNVLLKEDTTPVRKGVCFAVSMLMFCHGATITSVFPYLPKFVKELGFSEVEIGTKTGLLASAMFMCMIFSSLIWGYICDNWGRKLSVYLCAGGLALTTILFGFSFTYTWAILSRSSQGLFLGLIGITKVIITDVSDDSNLGVGLTFMFASYNLGLIVGPSMAGFLAFPAEKYPHLFYKDSFISRLKILIPNLILSVCIFISIIVTMLFVPKNTQKNESNKKIILENPKDDSFTLSKNEDEDTYFNCSISSNLYSVNFSGNLDSLKQKNTFIDLFRNLDFVIVLIFYGFQSLTIIAFEELFPVHAATEISYSGYGMSESEIGTVFLIVASIVIVLQLTIIRNTMNRIGAKKMLSAATLGFGFLIIFMPTVGMVRHKLGFWITMCIHQILIRSMMSSGFLAINMLLNNSVSSLLLGTANGFAMSVTAIGRAIGPTIFGIAYSWSLKNVENGLRGKKSLGFPFNEYFAFLLIALTSFFLFLLSTRIPERFNKRKIDAEENPLIIRSSFLKYDTFLKL</sequence>
<evidence type="ECO:0000256" key="4">
    <source>
        <dbReference type="ARBA" id="ARBA00022989"/>
    </source>
</evidence>
<evidence type="ECO:0000256" key="1">
    <source>
        <dbReference type="ARBA" id="ARBA00004141"/>
    </source>
</evidence>
<feature type="transmembrane region" description="Helical" evidence="6">
    <location>
        <begin position="360"/>
        <end position="381"/>
    </location>
</feature>
<keyword evidence="5 6" id="KW-0472">Membrane</keyword>
<evidence type="ECO:0000256" key="6">
    <source>
        <dbReference type="SAM" id="Phobius"/>
    </source>
</evidence>
<feature type="transmembrane region" description="Helical" evidence="6">
    <location>
        <begin position="286"/>
        <end position="305"/>
    </location>
</feature>
<evidence type="ECO:0000259" key="7">
    <source>
        <dbReference type="PROSITE" id="PS50850"/>
    </source>
</evidence>
<dbReference type="SUPFAM" id="SSF103473">
    <property type="entry name" value="MFS general substrate transporter"/>
    <property type="match status" value="1"/>
</dbReference>
<dbReference type="PANTHER" id="PTHR23504">
    <property type="entry name" value="MAJOR FACILITATOR SUPERFAMILY DOMAIN-CONTAINING PROTEIN 10"/>
    <property type="match status" value="1"/>
</dbReference>
<feature type="domain" description="Major facilitator superfamily (MFS) profile" evidence="7">
    <location>
        <begin position="25"/>
        <end position="491"/>
    </location>
</feature>
<dbReference type="RefSeq" id="XP_065657526.1">
    <property type="nucleotide sequence ID" value="XM_065801454.1"/>
</dbReference>
<dbReference type="InterPro" id="IPR020846">
    <property type="entry name" value="MFS_dom"/>
</dbReference>
<protein>
    <submittedName>
        <fullName evidence="9">Uncharacterized protein LOC100214368 isoform X3</fullName>
    </submittedName>
</protein>
<keyword evidence="4 6" id="KW-1133">Transmembrane helix</keyword>
<feature type="transmembrane region" description="Helical" evidence="6">
    <location>
        <begin position="196"/>
        <end position="218"/>
    </location>
</feature>
<dbReference type="Gene3D" id="1.20.1250.20">
    <property type="entry name" value="MFS general substrate transporter like domains"/>
    <property type="match status" value="1"/>
</dbReference>
<feature type="transmembrane region" description="Helical" evidence="6">
    <location>
        <begin position="120"/>
        <end position="140"/>
    </location>
</feature>
<comment type="subcellular location">
    <subcellularLocation>
        <location evidence="1">Membrane</location>
        <topology evidence="1">Multi-pass membrane protein</topology>
    </subcellularLocation>
</comment>
<dbReference type="PANTHER" id="PTHR23504:SF15">
    <property type="entry name" value="MAJOR FACILITATOR SUPERFAMILY (MFS) PROFILE DOMAIN-CONTAINING PROTEIN"/>
    <property type="match status" value="1"/>
</dbReference>
<dbReference type="PROSITE" id="PS50850">
    <property type="entry name" value="MFS"/>
    <property type="match status" value="1"/>
</dbReference>
<evidence type="ECO:0000256" key="3">
    <source>
        <dbReference type="ARBA" id="ARBA00022692"/>
    </source>
</evidence>
<gene>
    <name evidence="9" type="primary">LOC100214368</name>
</gene>
<evidence type="ECO:0000313" key="9">
    <source>
        <dbReference type="RefSeq" id="XP_065657526.1"/>
    </source>
</evidence>
<reference evidence="9" key="1">
    <citation type="submission" date="2025-08" db="UniProtKB">
        <authorList>
            <consortium name="RefSeq"/>
        </authorList>
    </citation>
    <scope>IDENTIFICATION</scope>
</reference>
<dbReference type="GeneID" id="100214368"/>
<feature type="transmembrane region" description="Helical" evidence="6">
    <location>
        <begin position="472"/>
        <end position="490"/>
    </location>
</feature>
<dbReference type="Pfam" id="PF07690">
    <property type="entry name" value="MFS_1"/>
    <property type="match status" value="1"/>
</dbReference>
<keyword evidence="3 6" id="KW-0812">Transmembrane</keyword>
<accession>A0ABM4C7E2</accession>
<evidence type="ECO:0000256" key="2">
    <source>
        <dbReference type="ARBA" id="ARBA00022448"/>
    </source>
</evidence>
<keyword evidence="2" id="KW-0813">Transport</keyword>
<feature type="transmembrane region" description="Helical" evidence="6">
    <location>
        <begin position="387"/>
        <end position="413"/>
    </location>
</feature>
<organism evidence="8 9">
    <name type="scientific">Hydra vulgaris</name>
    <name type="common">Hydra</name>
    <name type="synonym">Hydra attenuata</name>
    <dbReference type="NCBI Taxonomy" id="6087"/>
    <lineage>
        <taxon>Eukaryota</taxon>
        <taxon>Metazoa</taxon>
        <taxon>Cnidaria</taxon>
        <taxon>Hydrozoa</taxon>
        <taxon>Hydroidolina</taxon>
        <taxon>Anthoathecata</taxon>
        <taxon>Aplanulata</taxon>
        <taxon>Hydridae</taxon>
        <taxon>Hydra</taxon>
    </lineage>
</organism>
<feature type="transmembrane region" description="Helical" evidence="6">
    <location>
        <begin position="152"/>
        <end position="176"/>
    </location>
</feature>
<dbReference type="InterPro" id="IPR011701">
    <property type="entry name" value="MFS"/>
</dbReference>
<feature type="transmembrane region" description="Helical" evidence="6">
    <location>
        <begin position="434"/>
        <end position="452"/>
    </location>
</feature>